<evidence type="ECO:0000256" key="1">
    <source>
        <dbReference type="SAM" id="SignalP"/>
    </source>
</evidence>
<protein>
    <submittedName>
        <fullName evidence="2">DUF2242 domain-containing protein</fullName>
    </submittedName>
</protein>
<reference evidence="2 3" key="1">
    <citation type="submission" date="2024-04" db="EMBL/GenBank/DDBJ databases">
        <title>Novel species of the genus Ideonella isolated from streams.</title>
        <authorList>
            <person name="Lu H."/>
        </authorList>
    </citation>
    <scope>NUCLEOTIDE SEQUENCE [LARGE SCALE GENOMIC DNA]</scope>
    <source>
        <strain evidence="2 3">LYT19W</strain>
    </source>
</reference>
<evidence type="ECO:0000313" key="2">
    <source>
        <dbReference type="EMBL" id="MEK8046456.1"/>
    </source>
</evidence>
<keyword evidence="1" id="KW-0732">Signal</keyword>
<organism evidence="2 3">
    <name type="scientific">Ideonella margarita</name>
    <dbReference type="NCBI Taxonomy" id="2984191"/>
    <lineage>
        <taxon>Bacteria</taxon>
        <taxon>Pseudomonadati</taxon>
        <taxon>Pseudomonadota</taxon>
        <taxon>Betaproteobacteria</taxon>
        <taxon>Burkholderiales</taxon>
        <taxon>Sphaerotilaceae</taxon>
        <taxon>Ideonella</taxon>
    </lineage>
</organism>
<feature type="chain" id="PRO_5047103293" evidence="1">
    <location>
        <begin position="26"/>
        <end position="198"/>
    </location>
</feature>
<dbReference type="InterPro" id="IPR018718">
    <property type="entry name" value="DUF2242"/>
</dbReference>
<feature type="signal peptide" evidence="1">
    <location>
        <begin position="1"/>
        <end position="25"/>
    </location>
</feature>
<dbReference type="EMBL" id="JBBUTI010000005">
    <property type="protein sequence ID" value="MEK8046456.1"/>
    <property type="molecule type" value="Genomic_DNA"/>
</dbReference>
<accession>A0ABU9C6D2</accession>
<dbReference type="RefSeq" id="WP_341398744.1">
    <property type="nucleotide sequence ID" value="NZ_JBBUTI010000005.1"/>
</dbReference>
<evidence type="ECO:0000313" key="3">
    <source>
        <dbReference type="Proteomes" id="UP001379945"/>
    </source>
</evidence>
<sequence length="198" mass="20990">MPLPYLAVSSANLTRALLATSLALALGGCSTWGGDSKSTSDKKAAVYLKEGFENNETFSRLFDAPVDATCEAARRALLSQGYLLSTVRPDFVNGSKSFQPEGEVHVQITFHVVCTPEGKDGRISTAFVNAVQDRYALKKNANSASVGLSAIGSVSIPLSSTEDSLVKVASETIPAGQFYDRFFALMTKLMGEPGTPAN</sequence>
<comment type="caution">
    <text evidence="2">The sequence shown here is derived from an EMBL/GenBank/DDBJ whole genome shotgun (WGS) entry which is preliminary data.</text>
</comment>
<dbReference type="Proteomes" id="UP001379945">
    <property type="component" value="Unassembled WGS sequence"/>
</dbReference>
<dbReference type="Pfam" id="PF10001">
    <property type="entry name" value="DUF2242"/>
    <property type="match status" value="1"/>
</dbReference>
<keyword evidence="3" id="KW-1185">Reference proteome</keyword>
<proteinExistence type="predicted"/>
<gene>
    <name evidence="2" type="ORF">AACH00_08880</name>
</gene>
<name>A0ABU9C6D2_9BURK</name>